<keyword evidence="3" id="KW-1185">Reference proteome</keyword>
<reference evidence="2 3" key="1">
    <citation type="submission" date="2023-08" db="EMBL/GenBank/DDBJ databases">
        <title>A Necator americanus chromosomal reference genome.</title>
        <authorList>
            <person name="Ilik V."/>
            <person name="Petrzelkova K.J."/>
            <person name="Pardy F."/>
            <person name="Fuh T."/>
            <person name="Niatou-Singa F.S."/>
            <person name="Gouil Q."/>
            <person name="Baker L."/>
            <person name="Ritchie M.E."/>
            <person name="Jex A.R."/>
            <person name="Gazzola D."/>
            <person name="Li H."/>
            <person name="Toshio Fujiwara R."/>
            <person name="Zhan B."/>
            <person name="Aroian R.V."/>
            <person name="Pafco B."/>
            <person name="Schwarz E.M."/>
        </authorList>
    </citation>
    <scope>NUCLEOTIDE SEQUENCE [LARGE SCALE GENOMIC DNA]</scope>
    <source>
        <strain evidence="2 3">Aroian</strain>
        <tissue evidence="2">Whole animal</tissue>
    </source>
</reference>
<dbReference type="EMBL" id="JAVFWL010000006">
    <property type="protein sequence ID" value="KAK6764537.1"/>
    <property type="molecule type" value="Genomic_DNA"/>
</dbReference>
<evidence type="ECO:0000313" key="3">
    <source>
        <dbReference type="Proteomes" id="UP001303046"/>
    </source>
</evidence>
<comment type="caution">
    <text evidence="2">The sequence shown here is derived from an EMBL/GenBank/DDBJ whole genome shotgun (WGS) entry which is preliminary data.</text>
</comment>
<feature type="compositionally biased region" description="Basic and acidic residues" evidence="1">
    <location>
        <begin position="192"/>
        <end position="202"/>
    </location>
</feature>
<accession>A0ABR1EPF4</accession>
<dbReference type="PANTHER" id="PTHR46060:SF1">
    <property type="entry name" value="MARINER MOS1 TRANSPOSASE-LIKE PROTEIN"/>
    <property type="match status" value="1"/>
</dbReference>
<feature type="region of interest" description="Disordered" evidence="1">
    <location>
        <begin position="192"/>
        <end position="246"/>
    </location>
</feature>
<dbReference type="PANTHER" id="PTHR46060">
    <property type="entry name" value="MARINER MOS1 TRANSPOSASE-LIKE PROTEIN"/>
    <property type="match status" value="1"/>
</dbReference>
<sequence length="294" mass="33385">MGFLLSKCSRSEIRELSSAAGAALQGLKWLTLSHILLLLLTATAQSPTFFSSASLQDMVQFSMLLRRRHLRDEPRSGRPISFDELKNLAEQHPYEGVRYFAASLGYSLSTVSNGLRSLGSRRFDWQDIIFTGNEKWVLYVNHTHKQGHAERLVGSSWNLPFRTAAGQQLLPRSTTLKCKDWPTRFAIRKEHPKLDNPSYREEDFPENSGARTGSSTASTVQPGPGFERPPPLLIASASPKEKRYDDRDHLENDLRAFFTSMSTEFYAKGIRDLMRRWQKVADVDGDYFVVVVKL</sequence>
<dbReference type="Proteomes" id="UP001303046">
    <property type="component" value="Unassembled WGS sequence"/>
</dbReference>
<protein>
    <submittedName>
        <fullName evidence="2">Uncharacterized protein</fullName>
    </submittedName>
</protein>
<proteinExistence type="predicted"/>
<dbReference type="InterPro" id="IPR052709">
    <property type="entry name" value="Transposase-MT_Hybrid"/>
</dbReference>
<dbReference type="Gene3D" id="3.30.420.10">
    <property type="entry name" value="Ribonuclease H-like superfamily/Ribonuclease H"/>
    <property type="match status" value="1"/>
</dbReference>
<name>A0ABR1EPF4_NECAM</name>
<organism evidence="2 3">
    <name type="scientific">Necator americanus</name>
    <name type="common">Human hookworm</name>
    <dbReference type="NCBI Taxonomy" id="51031"/>
    <lineage>
        <taxon>Eukaryota</taxon>
        <taxon>Metazoa</taxon>
        <taxon>Ecdysozoa</taxon>
        <taxon>Nematoda</taxon>
        <taxon>Chromadorea</taxon>
        <taxon>Rhabditida</taxon>
        <taxon>Rhabditina</taxon>
        <taxon>Rhabditomorpha</taxon>
        <taxon>Strongyloidea</taxon>
        <taxon>Ancylostomatidae</taxon>
        <taxon>Bunostominae</taxon>
        <taxon>Necator</taxon>
    </lineage>
</organism>
<feature type="compositionally biased region" description="Low complexity" evidence="1">
    <location>
        <begin position="208"/>
        <end position="219"/>
    </location>
</feature>
<dbReference type="InterPro" id="IPR036397">
    <property type="entry name" value="RNaseH_sf"/>
</dbReference>
<evidence type="ECO:0000313" key="2">
    <source>
        <dbReference type="EMBL" id="KAK6764537.1"/>
    </source>
</evidence>
<gene>
    <name evidence="2" type="primary">Necator_chrX.g24913</name>
    <name evidence="2" type="ORF">RB195_024748</name>
</gene>
<evidence type="ECO:0000256" key="1">
    <source>
        <dbReference type="SAM" id="MobiDB-lite"/>
    </source>
</evidence>